<feature type="region of interest" description="Disordered" evidence="1">
    <location>
        <begin position="31"/>
        <end position="69"/>
    </location>
</feature>
<reference evidence="4" key="1">
    <citation type="journal article" date="2022" name="Int. J. Syst. Evol. Microbiol.">
        <title>Pseudomonas aegrilactucae sp. nov. and Pseudomonas morbosilactucae sp. nov., pathogens causing bacterial rot of lettuce in Japan.</title>
        <authorList>
            <person name="Sawada H."/>
            <person name="Fujikawa T."/>
            <person name="Satou M."/>
        </authorList>
    </citation>
    <scope>NUCLEOTIDE SEQUENCE</scope>
    <source>
        <strain evidence="4">0166_1</strain>
    </source>
</reference>
<evidence type="ECO:0000313" key="4">
    <source>
        <dbReference type="EMBL" id="UGS37966.1"/>
    </source>
</evidence>
<dbReference type="KEGG" id="sbae:DSM104329_04388"/>
<dbReference type="InterPro" id="IPR039721">
    <property type="entry name" value="C5-epimerase"/>
</dbReference>
<accession>A0A9E7C211</accession>
<dbReference type="Gene3D" id="2.60.40.10">
    <property type="entry name" value="Immunoglobulins"/>
    <property type="match status" value="1"/>
</dbReference>
<feature type="compositionally biased region" description="Basic and acidic residues" evidence="1">
    <location>
        <begin position="34"/>
        <end position="43"/>
    </location>
</feature>
<evidence type="ECO:0000256" key="2">
    <source>
        <dbReference type="SAM" id="SignalP"/>
    </source>
</evidence>
<sequence length="485" mass="52173">MVLRTAVLLALLSLALTATATAAPVHVLSPGGREVVRQDRHLPPPDPRPSALRTGPHAHAAAARKTPRKTTGTELLRLRDEGAIAPELYDAALATWKDARSTLRKLTGRRAVELGNVMKAVDALAATGQLTPGRIPVLFEIIGRNREWWGGNGSLLSYGARAKFTGSRIVWQSYPGMGIQPQWLGTFGDANALWKSKRKSNAVALTELLDEVLRFASPRAGGIAWESFFSFSGAPPVWVSALSQGTGIQALARASQKLARPDYLEAATAALGIFKAPPPEGVALRTDGGTHYLIYSTNSKLLVLNGFLQSLIGLFDYTQITGSAEGRALFDAGDRAAQAEVGNYDTGAWSLYDGAKESDLGYHQLVRQFLTNLCDRTTTAVYCDTAAAFAEDEVTPPEMRVVTRRAVTKKPVPIRFTLSKVSTVTLYVDDARITSARLGHGTQTLTWPGSSKPGDRTVRIDATDLAGNRGSAEGVITLERAKKTR</sequence>
<dbReference type="GO" id="GO:0005975">
    <property type="term" value="P:carbohydrate metabolic process"/>
    <property type="evidence" value="ECO:0007669"/>
    <property type="project" value="UniProtKB-ARBA"/>
</dbReference>
<keyword evidence="5" id="KW-1185">Reference proteome</keyword>
<dbReference type="PANTHER" id="PTHR13174:SF3">
    <property type="entry name" value="D-GLUCURONYL C5-EPIMERASE"/>
    <property type="match status" value="1"/>
</dbReference>
<dbReference type="InterPro" id="IPR013783">
    <property type="entry name" value="Ig-like_fold"/>
</dbReference>
<evidence type="ECO:0000256" key="1">
    <source>
        <dbReference type="SAM" id="MobiDB-lite"/>
    </source>
</evidence>
<dbReference type="GO" id="GO:0047464">
    <property type="term" value="F:heparosan-N-sulfate-glucuronate 5-epimerase activity"/>
    <property type="evidence" value="ECO:0007669"/>
    <property type="project" value="InterPro"/>
</dbReference>
<feature type="compositionally biased region" description="Low complexity" evidence="1">
    <location>
        <begin position="54"/>
        <end position="69"/>
    </location>
</feature>
<proteinExistence type="predicted"/>
<dbReference type="GO" id="GO:0015012">
    <property type="term" value="P:heparan sulfate proteoglycan biosynthetic process"/>
    <property type="evidence" value="ECO:0007669"/>
    <property type="project" value="InterPro"/>
</dbReference>
<dbReference type="Proteomes" id="UP001162834">
    <property type="component" value="Chromosome"/>
</dbReference>
<organism evidence="4 5">
    <name type="scientific">Capillimicrobium parvum</name>
    <dbReference type="NCBI Taxonomy" id="2884022"/>
    <lineage>
        <taxon>Bacteria</taxon>
        <taxon>Bacillati</taxon>
        <taxon>Actinomycetota</taxon>
        <taxon>Thermoleophilia</taxon>
        <taxon>Solirubrobacterales</taxon>
        <taxon>Capillimicrobiaceae</taxon>
        <taxon>Capillimicrobium</taxon>
    </lineage>
</organism>
<dbReference type="PANTHER" id="PTHR13174">
    <property type="entry name" value="D-GLUCURONYL C5-EPIMERASE"/>
    <property type="match status" value="1"/>
</dbReference>
<name>A0A9E7C211_9ACTN</name>
<feature type="domain" description="D-glucuronyl C5-epimerase C-terminal" evidence="3">
    <location>
        <begin position="224"/>
        <end position="389"/>
    </location>
</feature>
<dbReference type="InterPro" id="IPR010598">
    <property type="entry name" value="C5-epim_C"/>
</dbReference>
<evidence type="ECO:0000313" key="5">
    <source>
        <dbReference type="Proteomes" id="UP001162834"/>
    </source>
</evidence>
<feature type="signal peptide" evidence="2">
    <location>
        <begin position="1"/>
        <end position="22"/>
    </location>
</feature>
<keyword evidence="2" id="KW-0732">Signal</keyword>
<evidence type="ECO:0000259" key="3">
    <source>
        <dbReference type="Pfam" id="PF06662"/>
    </source>
</evidence>
<feature type="chain" id="PRO_5039529534" description="D-glucuronyl C5-epimerase C-terminal domain-containing protein" evidence="2">
    <location>
        <begin position="23"/>
        <end position="485"/>
    </location>
</feature>
<protein>
    <recommendedName>
        <fullName evidence="3">D-glucuronyl C5-epimerase C-terminal domain-containing protein</fullName>
    </recommendedName>
</protein>
<gene>
    <name evidence="4" type="ORF">DSM104329_04388</name>
</gene>
<dbReference type="Pfam" id="PF06662">
    <property type="entry name" value="C5-epim_C"/>
    <property type="match status" value="1"/>
</dbReference>
<dbReference type="AlphaFoldDB" id="A0A9E7C211"/>
<dbReference type="EMBL" id="CP087164">
    <property type="protein sequence ID" value="UGS37966.1"/>
    <property type="molecule type" value="Genomic_DNA"/>
</dbReference>